<sequence length="388" mass="42272">MAQGYCDSRFVAIKDAFTKNLEANLDLGASFVVNVNGENVIDLWGGHMDAARTKPWIKDTITTIWSTTKTITSLAALLLIDRGIIAPLDPVAKYWPEFAQRGKQNVLISHLLSHQSGLSGWEAQVFFEDILDVPRSTKLLERQAPWWEPGTGSGYHAVTFGHLIGEVVRRVTGKTLGQFITEELATPLGADFRLGCPDSEVDRMAEVVPAPPSTNYEGTGAGHLTPNSVAVKTYTGPPLDAGIALTEEWRKSEVGSANGISNARGVAKLLSVIANNGVVNGQRYLKQETIDLIFQEQSYTLDHVAATKIRFGLGFALAAENNPTGILPQDHKLAYWGGWGGSLGIIDMDHNMSIGYVMNRMELGKFGNTAGRQYVTELYKILNQQAQG</sequence>
<dbReference type="InterPro" id="IPR001466">
    <property type="entry name" value="Beta-lactam-related"/>
</dbReference>
<evidence type="ECO:0000259" key="1">
    <source>
        <dbReference type="Pfam" id="PF00144"/>
    </source>
</evidence>
<dbReference type="InterPro" id="IPR052907">
    <property type="entry name" value="Beta-lactamase/esterase"/>
</dbReference>
<dbReference type="EMBL" id="ML992515">
    <property type="protein sequence ID" value="KAF2219664.1"/>
    <property type="molecule type" value="Genomic_DNA"/>
</dbReference>
<dbReference type="InterPro" id="IPR012338">
    <property type="entry name" value="Beta-lactam/transpept-like"/>
</dbReference>
<dbReference type="Pfam" id="PF00144">
    <property type="entry name" value="Beta-lactamase"/>
    <property type="match status" value="1"/>
</dbReference>
<dbReference type="AlphaFoldDB" id="A0A6A6G1Y5"/>
<feature type="domain" description="Beta-lactamase-related" evidence="1">
    <location>
        <begin position="19"/>
        <end position="369"/>
    </location>
</feature>
<dbReference type="PANTHER" id="PTHR43319">
    <property type="entry name" value="BETA-LACTAMASE-RELATED"/>
    <property type="match status" value="1"/>
</dbReference>
<keyword evidence="3" id="KW-1185">Reference proteome</keyword>
<accession>A0A6A6G1Y5</accession>
<name>A0A6A6G1Y5_9PEZI</name>
<proteinExistence type="predicted"/>
<dbReference type="Gene3D" id="3.40.710.10">
    <property type="entry name" value="DD-peptidase/beta-lactamase superfamily"/>
    <property type="match status" value="1"/>
</dbReference>
<organism evidence="2 3">
    <name type="scientific">Elsinoe ampelina</name>
    <dbReference type="NCBI Taxonomy" id="302913"/>
    <lineage>
        <taxon>Eukaryota</taxon>
        <taxon>Fungi</taxon>
        <taxon>Dikarya</taxon>
        <taxon>Ascomycota</taxon>
        <taxon>Pezizomycotina</taxon>
        <taxon>Dothideomycetes</taxon>
        <taxon>Dothideomycetidae</taxon>
        <taxon>Myriangiales</taxon>
        <taxon>Elsinoaceae</taxon>
        <taxon>Elsinoe</taxon>
    </lineage>
</organism>
<evidence type="ECO:0000313" key="2">
    <source>
        <dbReference type="EMBL" id="KAF2219664.1"/>
    </source>
</evidence>
<dbReference type="SUPFAM" id="SSF56601">
    <property type="entry name" value="beta-lactamase/transpeptidase-like"/>
    <property type="match status" value="1"/>
</dbReference>
<dbReference type="PANTHER" id="PTHR43319:SF3">
    <property type="entry name" value="BETA-LACTAMASE-RELATED DOMAIN-CONTAINING PROTEIN"/>
    <property type="match status" value="1"/>
</dbReference>
<gene>
    <name evidence="2" type="ORF">BDZ85DRAFT_39535</name>
</gene>
<protein>
    <submittedName>
        <fullName evidence="2">Beta-lactamase</fullName>
    </submittedName>
</protein>
<evidence type="ECO:0000313" key="3">
    <source>
        <dbReference type="Proteomes" id="UP000799538"/>
    </source>
</evidence>
<reference evidence="3" key="1">
    <citation type="journal article" date="2020" name="Stud. Mycol.">
        <title>101 Dothideomycetes genomes: A test case for predicting lifestyles and emergence of pathogens.</title>
        <authorList>
            <person name="Haridas S."/>
            <person name="Albert R."/>
            <person name="Binder M."/>
            <person name="Bloem J."/>
            <person name="LaButti K."/>
            <person name="Salamov A."/>
            <person name="Andreopoulos B."/>
            <person name="Baker S."/>
            <person name="Barry K."/>
            <person name="Bills G."/>
            <person name="Bluhm B."/>
            <person name="Cannon C."/>
            <person name="Castanera R."/>
            <person name="Culley D."/>
            <person name="Daum C."/>
            <person name="Ezra D."/>
            <person name="Gonzalez J."/>
            <person name="Henrissat B."/>
            <person name="Kuo A."/>
            <person name="Liang C."/>
            <person name="Lipzen A."/>
            <person name="Lutzoni F."/>
            <person name="Magnuson J."/>
            <person name="Mondo S."/>
            <person name="Nolan M."/>
            <person name="Ohm R."/>
            <person name="Pangilinan J."/>
            <person name="Park H.-J."/>
            <person name="Ramirez L."/>
            <person name="Alfaro M."/>
            <person name="Sun H."/>
            <person name="Tritt A."/>
            <person name="Yoshinaga Y."/>
            <person name="Zwiers L.-H."/>
            <person name="Turgeon B."/>
            <person name="Goodwin S."/>
            <person name="Spatafora J."/>
            <person name="Crous P."/>
            <person name="Grigoriev I."/>
        </authorList>
    </citation>
    <scope>NUCLEOTIDE SEQUENCE [LARGE SCALE GENOMIC DNA]</scope>
    <source>
        <strain evidence="3">CECT 20119</strain>
    </source>
</reference>
<dbReference type="OrthoDB" id="5946976at2759"/>
<dbReference type="Proteomes" id="UP000799538">
    <property type="component" value="Unassembled WGS sequence"/>
</dbReference>